<feature type="region of interest" description="Disordered" evidence="1">
    <location>
        <begin position="1"/>
        <end position="45"/>
    </location>
</feature>
<gene>
    <name evidence="2" type="ORF">Taro_006565</name>
</gene>
<evidence type="ECO:0000256" key="1">
    <source>
        <dbReference type="SAM" id="MobiDB-lite"/>
    </source>
</evidence>
<feature type="compositionally biased region" description="Basic and acidic residues" evidence="1">
    <location>
        <begin position="1"/>
        <end position="11"/>
    </location>
</feature>
<evidence type="ECO:0000313" key="2">
    <source>
        <dbReference type="EMBL" id="MQL74219.1"/>
    </source>
</evidence>
<keyword evidence="3" id="KW-1185">Reference proteome</keyword>
<organism evidence="2 3">
    <name type="scientific">Colocasia esculenta</name>
    <name type="common">Wild taro</name>
    <name type="synonym">Arum esculentum</name>
    <dbReference type="NCBI Taxonomy" id="4460"/>
    <lineage>
        <taxon>Eukaryota</taxon>
        <taxon>Viridiplantae</taxon>
        <taxon>Streptophyta</taxon>
        <taxon>Embryophyta</taxon>
        <taxon>Tracheophyta</taxon>
        <taxon>Spermatophyta</taxon>
        <taxon>Magnoliopsida</taxon>
        <taxon>Liliopsida</taxon>
        <taxon>Araceae</taxon>
        <taxon>Aroideae</taxon>
        <taxon>Colocasieae</taxon>
        <taxon>Colocasia</taxon>
    </lineage>
</organism>
<dbReference type="EMBL" id="NMUH01000196">
    <property type="protein sequence ID" value="MQL74219.1"/>
    <property type="molecule type" value="Genomic_DNA"/>
</dbReference>
<comment type="caution">
    <text evidence="2">The sequence shown here is derived from an EMBL/GenBank/DDBJ whole genome shotgun (WGS) entry which is preliminary data.</text>
</comment>
<evidence type="ECO:0000313" key="3">
    <source>
        <dbReference type="Proteomes" id="UP000652761"/>
    </source>
</evidence>
<sequence length="71" mass="8090">MGLEMGEDRGAIHPPFAWPDPVGLGPDRPSRARDRRVGSEPQCPFPLDWDWVDQELCSKYQQEGTETHVKN</sequence>
<name>A0A843U172_COLES</name>
<dbReference type="AlphaFoldDB" id="A0A843U172"/>
<accession>A0A843U172</accession>
<dbReference type="Proteomes" id="UP000652761">
    <property type="component" value="Unassembled WGS sequence"/>
</dbReference>
<feature type="compositionally biased region" description="Basic and acidic residues" evidence="1">
    <location>
        <begin position="28"/>
        <end position="38"/>
    </location>
</feature>
<reference evidence="2" key="1">
    <citation type="submission" date="2017-07" db="EMBL/GenBank/DDBJ databases">
        <title>Taro Niue Genome Assembly and Annotation.</title>
        <authorList>
            <person name="Atibalentja N."/>
            <person name="Keating K."/>
            <person name="Fields C.J."/>
        </authorList>
    </citation>
    <scope>NUCLEOTIDE SEQUENCE</scope>
    <source>
        <strain evidence="2">Niue_2</strain>
        <tissue evidence="2">Leaf</tissue>
    </source>
</reference>
<proteinExistence type="predicted"/>
<protein>
    <submittedName>
        <fullName evidence="2">Uncharacterized protein</fullName>
    </submittedName>
</protein>